<evidence type="ECO:0000313" key="2">
    <source>
        <dbReference type="EMBL" id="OHT13925.1"/>
    </source>
</evidence>
<protein>
    <submittedName>
        <fullName evidence="2">Uncharacterized protein</fullName>
    </submittedName>
</protein>
<accession>A0A1J4KWL5</accession>
<dbReference type="OrthoDB" id="10497777at2759"/>
<dbReference type="VEuPathDB" id="TrichDB:TRFO_15821"/>
<dbReference type="RefSeq" id="XP_068367061.1">
    <property type="nucleotide sequence ID" value="XM_068498604.1"/>
</dbReference>
<dbReference type="Proteomes" id="UP000179807">
    <property type="component" value="Unassembled WGS sequence"/>
</dbReference>
<feature type="compositionally biased region" description="Polar residues" evidence="1">
    <location>
        <begin position="297"/>
        <end position="308"/>
    </location>
</feature>
<comment type="caution">
    <text evidence="2">The sequence shown here is derived from an EMBL/GenBank/DDBJ whole genome shotgun (WGS) entry which is preliminary data.</text>
</comment>
<feature type="region of interest" description="Disordered" evidence="1">
    <location>
        <begin position="297"/>
        <end position="334"/>
    </location>
</feature>
<evidence type="ECO:0000256" key="1">
    <source>
        <dbReference type="SAM" id="MobiDB-lite"/>
    </source>
</evidence>
<dbReference type="AlphaFoldDB" id="A0A1J4KWL5"/>
<reference evidence="2" key="1">
    <citation type="submission" date="2016-10" db="EMBL/GenBank/DDBJ databases">
        <authorList>
            <person name="Benchimol M."/>
            <person name="Almeida L.G."/>
            <person name="Vasconcelos A.T."/>
            <person name="Perreira-Neves A."/>
            <person name="Rosa I.A."/>
            <person name="Tasca T."/>
            <person name="Bogo M.R."/>
            <person name="de Souza W."/>
        </authorList>
    </citation>
    <scope>NUCLEOTIDE SEQUENCE [LARGE SCALE GENOMIC DNA]</scope>
    <source>
        <strain evidence="2">K</strain>
    </source>
</reference>
<proteinExistence type="predicted"/>
<feature type="compositionally biased region" description="Low complexity" evidence="1">
    <location>
        <begin position="309"/>
        <end position="334"/>
    </location>
</feature>
<dbReference type="EMBL" id="MLAK01000451">
    <property type="protein sequence ID" value="OHT13925.1"/>
    <property type="molecule type" value="Genomic_DNA"/>
</dbReference>
<keyword evidence="3" id="KW-1185">Reference proteome</keyword>
<dbReference type="GeneID" id="94833308"/>
<evidence type="ECO:0000313" key="3">
    <source>
        <dbReference type="Proteomes" id="UP000179807"/>
    </source>
</evidence>
<gene>
    <name evidence="2" type="ORF">TRFO_15821</name>
</gene>
<sequence length="560" mass="65002">MARLTLNIFTNNFHLYDENFHSNFLHMSTNAFLSDPTFPQDIDLQRMLPFIVPIPNMNNLIPSATNKYAQNFKLVKEALISHQDQLDSFILETTNLDKFNKIKMRYQHFIHPEKNEAFRRSKILNKFQKSYTEKVVKVREAVQNDVIKLLSDFIMVCEWFLQNPQPYFLDVSRAFPNENIITFSRDRELIKQYNAINYAAKEQFDYMMMFPELFSVDEQNRLFLKNSIDLALSQRKADTLYFEPLQCEENLFLFFQSSKSPILHLIQENSFGNDSADVLNWIKNAANILLEYENKPLNQSKSPKSMKTSHSSNSLNTSNSPSNQNTHQNSLSSTNLSNLNDSIDDIEDRRIIISIFLARFVFDLNYPKFSYIPNSLNKEKYNEKIEKMSKMSPKEIHVELKYIPEHLIDQPCTELFKHSSIASAPIEWLRSAEYKTCPLDAAFCISKVHESLSIMATLQAATNSQKEKESRSKENQNEEDIKTTSKDFFSKIPGFDDIFAIWLCLLCAAKLADAKGLSDFVSEWSRLPGFSHRFCACITYLEAAISQIECYGEENDETDF</sequence>
<name>A0A1J4KWL5_9EUKA</name>
<organism evidence="2 3">
    <name type="scientific">Tritrichomonas foetus</name>
    <dbReference type="NCBI Taxonomy" id="1144522"/>
    <lineage>
        <taxon>Eukaryota</taxon>
        <taxon>Metamonada</taxon>
        <taxon>Parabasalia</taxon>
        <taxon>Tritrichomonadida</taxon>
        <taxon>Tritrichomonadidae</taxon>
        <taxon>Tritrichomonas</taxon>
    </lineage>
</organism>